<evidence type="ECO:0000256" key="1">
    <source>
        <dbReference type="SAM" id="MobiDB-lite"/>
    </source>
</evidence>
<sequence>MKVQRTIYPLLDRDVARMTPFSYVSQAFREHTDVPIEGVGVVHVVTEVTDGNPRFGFTDVTLARYRDGELIPPVPVAGSVCESPVAHCMHEHWCDLERLIRCIQGDTKTLFILDIDWEIDDDEEPMQSSGESPTPDPGLTPRILEIAELAENTPVESIHRG</sequence>
<protein>
    <submittedName>
        <fullName evidence="2">Uncharacterized protein</fullName>
    </submittedName>
</protein>
<evidence type="ECO:0000313" key="3">
    <source>
        <dbReference type="Proteomes" id="UP001160130"/>
    </source>
</evidence>
<organism evidence="2 3">
    <name type="scientific">Mycolicibacterium frederiksbergense</name>
    <dbReference type="NCBI Taxonomy" id="117567"/>
    <lineage>
        <taxon>Bacteria</taxon>
        <taxon>Bacillati</taxon>
        <taxon>Actinomycetota</taxon>
        <taxon>Actinomycetes</taxon>
        <taxon>Mycobacteriales</taxon>
        <taxon>Mycobacteriaceae</taxon>
        <taxon>Mycolicibacterium</taxon>
    </lineage>
</organism>
<evidence type="ECO:0000313" key="2">
    <source>
        <dbReference type="EMBL" id="MDH6199093.1"/>
    </source>
</evidence>
<gene>
    <name evidence="2" type="ORF">M2272_005760</name>
</gene>
<feature type="region of interest" description="Disordered" evidence="1">
    <location>
        <begin position="121"/>
        <end position="141"/>
    </location>
</feature>
<proteinExistence type="predicted"/>
<dbReference type="RefSeq" id="WP_280835650.1">
    <property type="nucleotide sequence ID" value="NZ_JARXVE010000014.1"/>
</dbReference>
<accession>A0ABT6L812</accession>
<reference evidence="2 3" key="1">
    <citation type="submission" date="2023-04" db="EMBL/GenBank/DDBJ databases">
        <title>Forest soil microbial communities from Buena Vista Peninsula, Colon Province, Panama.</title>
        <authorList>
            <person name="Bouskill N."/>
        </authorList>
    </citation>
    <scope>NUCLEOTIDE SEQUENCE [LARGE SCALE GENOMIC DNA]</scope>
    <source>
        <strain evidence="2 3">AC80</strain>
    </source>
</reference>
<keyword evidence="3" id="KW-1185">Reference proteome</keyword>
<comment type="caution">
    <text evidence="2">The sequence shown here is derived from an EMBL/GenBank/DDBJ whole genome shotgun (WGS) entry which is preliminary data.</text>
</comment>
<name>A0ABT6L812_9MYCO</name>
<dbReference type="Proteomes" id="UP001160130">
    <property type="component" value="Unassembled WGS sequence"/>
</dbReference>
<dbReference type="EMBL" id="JARXVE010000014">
    <property type="protein sequence ID" value="MDH6199093.1"/>
    <property type="molecule type" value="Genomic_DNA"/>
</dbReference>